<protein>
    <submittedName>
        <fullName evidence="2">Uncharacterized protein</fullName>
    </submittedName>
</protein>
<evidence type="ECO:0000256" key="1">
    <source>
        <dbReference type="SAM" id="MobiDB-lite"/>
    </source>
</evidence>
<dbReference type="Proteomes" id="UP000499080">
    <property type="component" value="Unassembled WGS sequence"/>
</dbReference>
<proteinExistence type="predicted"/>
<evidence type="ECO:0000313" key="3">
    <source>
        <dbReference type="Proteomes" id="UP000499080"/>
    </source>
</evidence>
<dbReference type="AlphaFoldDB" id="A0A4Y2P2L5"/>
<comment type="caution">
    <text evidence="2">The sequence shown here is derived from an EMBL/GenBank/DDBJ whole genome shotgun (WGS) entry which is preliminary data.</text>
</comment>
<dbReference type="EMBL" id="BGPR01010152">
    <property type="protein sequence ID" value="GBN44557.1"/>
    <property type="molecule type" value="Genomic_DNA"/>
</dbReference>
<accession>A0A4Y2P2L5</accession>
<evidence type="ECO:0000313" key="2">
    <source>
        <dbReference type="EMBL" id="GBN44557.1"/>
    </source>
</evidence>
<feature type="compositionally biased region" description="Polar residues" evidence="1">
    <location>
        <begin position="71"/>
        <end position="80"/>
    </location>
</feature>
<gene>
    <name evidence="2" type="ORF">AVEN_179528_1</name>
</gene>
<reference evidence="2 3" key="1">
    <citation type="journal article" date="2019" name="Sci. Rep.">
        <title>Orb-weaving spider Araneus ventricosus genome elucidates the spidroin gene catalogue.</title>
        <authorList>
            <person name="Kono N."/>
            <person name="Nakamura H."/>
            <person name="Ohtoshi R."/>
            <person name="Moran D.A.P."/>
            <person name="Shinohara A."/>
            <person name="Yoshida Y."/>
            <person name="Fujiwara M."/>
            <person name="Mori M."/>
            <person name="Tomita M."/>
            <person name="Arakawa K."/>
        </authorList>
    </citation>
    <scope>NUCLEOTIDE SEQUENCE [LARGE SCALE GENOMIC DNA]</scope>
</reference>
<name>A0A4Y2P2L5_ARAVE</name>
<organism evidence="2 3">
    <name type="scientific">Araneus ventricosus</name>
    <name type="common">Orbweaver spider</name>
    <name type="synonym">Epeira ventricosa</name>
    <dbReference type="NCBI Taxonomy" id="182803"/>
    <lineage>
        <taxon>Eukaryota</taxon>
        <taxon>Metazoa</taxon>
        <taxon>Ecdysozoa</taxon>
        <taxon>Arthropoda</taxon>
        <taxon>Chelicerata</taxon>
        <taxon>Arachnida</taxon>
        <taxon>Araneae</taxon>
        <taxon>Araneomorphae</taxon>
        <taxon>Entelegynae</taxon>
        <taxon>Araneoidea</taxon>
        <taxon>Araneidae</taxon>
        <taxon>Araneus</taxon>
    </lineage>
</organism>
<feature type="region of interest" description="Disordered" evidence="1">
    <location>
        <begin position="71"/>
        <end position="116"/>
    </location>
</feature>
<keyword evidence="3" id="KW-1185">Reference proteome</keyword>
<sequence length="128" mass="14328">MFSVEDHAVHSLRALYPLEHFYHSNMDHGGLGVRSGLRGRGVPGSKFDSTEDQPQWNRRGVHFKSDILGQASSRRCSAQKPTHRGYPTAHKALTGKKPPSTKEERQPPNLCHRAPRGSTETFKVCKLV</sequence>